<evidence type="ECO:0000256" key="9">
    <source>
        <dbReference type="ARBA" id="ARBA00023102"/>
    </source>
</evidence>
<dbReference type="Gene3D" id="3.40.640.10">
    <property type="entry name" value="Type I PLP-dependent aspartate aminotransferase-like (Major domain)"/>
    <property type="match status" value="1"/>
</dbReference>
<dbReference type="EMBL" id="AVPS01000004">
    <property type="protein sequence ID" value="KGM51953.1"/>
    <property type="molecule type" value="Genomic_DNA"/>
</dbReference>
<dbReference type="PANTHER" id="PTHR42885">
    <property type="entry name" value="HISTIDINOL-PHOSPHATE AMINOTRANSFERASE-RELATED"/>
    <property type="match status" value="1"/>
</dbReference>
<evidence type="ECO:0000256" key="4">
    <source>
        <dbReference type="ARBA" id="ARBA00011738"/>
    </source>
</evidence>
<organism evidence="13 14">
    <name type="scientific">Lysobacter concretionis Ko07 = DSM 16239</name>
    <dbReference type="NCBI Taxonomy" id="1122185"/>
    <lineage>
        <taxon>Bacteria</taxon>
        <taxon>Pseudomonadati</taxon>
        <taxon>Pseudomonadota</taxon>
        <taxon>Gammaproteobacteria</taxon>
        <taxon>Lysobacterales</taxon>
        <taxon>Lysobacteraceae</taxon>
        <taxon>Novilysobacter</taxon>
    </lineage>
</organism>
<protein>
    <recommendedName>
        <fullName evidence="11">Histidinol-phosphate aminotransferase</fullName>
        <ecNumber evidence="11">2.6.1.9</ecNumber>
    </recommendedName>
    <alternativeName>
        <fullName evidence="11">Imidazole acetol-phosphate transaminase</fullName>
    </alternativeName>
</protein>
<sequence>MSTLTMPSDPLALVRSDLAGFSGYSSARTAKLDGDIWLNANELSWPNVVDVEGTLRRYPDPQPERLRAALARRYGCSPSQLLVGRGSDEAIDLLVRALCRPGGDTVLVTPPTFGMYAVCARLHGTRVVEVALSDGADGFSCDFEAIAQVAQTQGVKLVFLCSPGNPTGNLLPLDAVETLARTLAGRALVVVDEAYGEFSQSPSAVSLLARHRNVAVLRTLSKAHALAGARIGSVIADAALITVLQRCQAPYPLPTPCIDVACRALESSACAATDADVASVIVERERLGAALQAATEIRQVYPSRSNFLLVRFHDAQAALERLLSAGIVVRDQRATPGLENALRITVGSHAQNNRVIDVIDSLEMGA</sequence>
<keyword evidence="14" id="KW-1185">Reference proteome</keyword>
<dbReference type="GO" id="GO:0004400">
    <property type="term" value="F:histidinol-phosphate transaminase activity"/>
    <property type="evidence" value="ECO:0007669"/>
    <property type="project" value="UniProtKB-UniRule"/>
</dbReference>
<dbReference type="OrthoDB" id="9813612at2"/>
<dbReference type="AlphaFoldDB" id="A0A0A0EPA9"/>
<dbReference type="EC" id="2.6.1.9" evidence="11"/>
<dbReference type="NCBIfam" id="TIGR01141">
    <property type="entry name" value="hisC"/>
    <property type="match status" value="1"/>
</dbReference>
<keyword evidence="9 11" id="KW-0368">Histidine biosynthesis</keyword>
<evidence type="ECO:0000256" key="1">
    <source>
        <dbReference type="ARBA" id="ARBA00001933"/>
    </source>
</evidence>
<dbReference type="InterPro" id="IPR015424">
    <property type="entry name" value="PyrdxlP-dep_Trfase"/>
</dbReference>
<dbReference type="Gene3D" id="3.90.1150.10">
    <property type="entry name" value="Aspartate Aminotransferase, domain 1"/>
    <property type="match status" value="1"/>
</dbReference>
<dbReference type="PANTHER" id="PTHR42885:SF2">
    <property type="entry name" value="HISTIDINOL-PHOSPHATE AMINOTRANSFERASE"/>
    <property type="match status" value="1"/>
</dbReference>
<evidence type="ECO:0000256" key="7">
    <source>
        <dbReference type="ARBA" id="ARBA00022679"/>
    </source>
</evidence>
<comment type="similarity">
    <text evidence="3 11">Belongs to the class-II pyridoxal-phosphate-dependent aminotransferase family. Histidinol-phosphate aminotransferase subfamily.</text>
</comment>
<dbReference type="Proteomes" id="UP000030017">
    <property type="component" value="Unassembled WGS sequence"/>
</dbReference>
<dbReference type="GO" id="GO:0030170">
    <property type="term" value="F:pyridoxal phosphate binding"/>
    <property type="evidence" value="ECO:0007669"/>
    <property type="project" value="InterPro"/>
</dbReference>
<keyword evidence="8 11" id="KW-0663">Pyridoxal phosphate</keyword>
<proteinExistence type="inferred from homology"/>
<dbReference type="eggNOG" id="COG0079">
    <property type="taxonomic scope" value="Bacteria"/>
</dbReference>
<comment type="caution">
    <text evidence="13">The sequence shown here is derived from an EMBL/GenBank/DDBJ whole genome shotgun (WGS) entry which is preliminary data.</text>
</comment>
<comment type="cofactor">
    <cofactor evidence="1 11">
        <name>pyridoxal 5'-phosphate</name>
        <dbReference type="ChEBI" id="CHEBI:597326"/>
    </cofactor>
</comment>
<comment type="pathway">
    <text evidence="2 11">Amino-acid biosynthesis; L-histidine biosynthesis; L-histidine from 5-phospho-alpha-D-ribose 1-diphosphate: step 7/9.</text>
</comment>
<keyword evidence="7 11" id="KW-0808">Transferase</keyword>
<evidence type="ECO:0000256" key="11">
    <source>
        <dbReference type="HAMAP-Rule" id="MF_01023"/>
    </source>
</evidence>
<dbReference type="InterPro" id="IPR015422">
    <property type="entry name" value="PyrdxlP-dep_Trfase_small"/>
</dbReference>
<dbReference type="UniPathway" id="UPA00031">
    <property type="reaction ID" value="UER00012"/>
</dbReference>
<evidence type="ECO:0000256" key="5">
    <source>
        <dbReference type="ARBA" id="ARBA00022576"/>
    </source>
</evidence>
<evidence type="ECO:0000256" key="2">
    <source>
        <dbReference type="ARBA" id="ARBA00005011"/>
    </source>
</evidence>
<keyword evidence="6 11" id="KW-0028">Amino-acid biosynthesis</keyword>
<dbReference type="GO" id="GO:0000105">
    <property type="term" value="P:L-histidine biosynthetic process"/>
    <property type="evidence" value="ECO:0007669"/>
    <property type="project" value="UniProtKB-UniRule"/>
</dbReference>
<dbReference type="InterPro" id="IPR005861">
    <property type="entry name" value="HisP_aminotrans"/>
</dbReference>
<dbReference type="SUPFAM" id="SSF53383">
    <property type="entry name" value="PLP-dependent transferases"/>
    <property type="match status" value="1"/>
</dbReference>
<comment type="catalytic activity">
    <reaction evidence="10 11">
        <text>L-histidinol phosphate + 2-oxoglutarate = 3-(imidazol-4-yl)-2-oxopropyl phosphate + L-glutamate</text>
        <dbReference type="Rhea" id="RHEA:23744"/>
        <dbReference type="ChEBI" id="CHEBI:16810"/>
        <dbReference type="ChEBI" id="CHEBI:29985"/>
        <dbReference type="ChEBI" id="CHEBI:57766"/>
        <dbReference type="ChEBI" id="CHEBI:57980"/>
        <dbReference type="EC" id="2.6.1.9"/>
    </reaction>
</comment>
<dbReference type="STRING" id="1122185.N792_06290"/>
<gene>
    <name evidence="11" type="primary">hisC</name>
    <name evidence="13" type="ORF">N792_06290</name>
</gene>
<dbReference type="InterPro" id="IPR015421">
    <property type="entry name" value="PyrdxlP-dep_Trfase_major"/>
</dbReference>
<feature type="domain" description="Aminotransferase class I/classII large" evidence="12">
    <location>
        <begin position="52"/>
        <end position="359"/>
    </location>
</feature>
<evidence type="ECO:0000313" key="13">
    <source>
        <dbReference type="EMBL" id="KGM51953.1"/>
    </source>
</evidence>
<dbReference type="Pfam" id="PF00155">
    <property type="entry name" value="Aminotran_1_2"/>
    <property type="match status" value="1"/>
</dbReference>
<comment type="subunit">
    <text evidence="4 11">Homodimer.</text>
</comment>
<feature type="modified residue" description="N6-(pyridoxal phosphate)lysine" evidence="11">
    <location>
        <position position="222"/>
    </location>
</feature>
<evidence type="ECO:0000256" key="6">
    <source>
        <dbReference type="ARBA" id="ARBA00022605"/>
    </source>
</evidence>
<dbReference type="CDD" id="cd00609">
    <property type="entry name" value="AAT_like"/>
    <property type="match status" value="1"/>
</dbReference>
<evidence type="ECO:0000256" key="8">
    <source>
        <dbReference type="ARBA" id="ARBA00022898"/>
    </source>
</evidence>
<dbReference type="InterPro" id="IPR004839">
    <property type="entry name" value="Aminotransferase_I/II_large"/>
</dbReference>
<keyword evidence="5 11" id="KW-0032">Aminotransferase</keyword>
<evidence type="ECO:0000313" key="14">
    <source>
        <dbReference type="Proteomes" id="UP000030017"/>
    </source>
</evidence>
<evidence type="ECO:0000256" key="3">
    <source>
        <dbReference type="ARBA" id="ARBA00007970"/>
    </source>
</evidence>
<accession>A0A0A0EPA9</accession>
<dbReference type="HAMAP" id="MF_01023">
    <property type="entry name" value="HisC_aminotrans_2"/>
    <property type="match status" value="1"/>
</dbReference>
<reference evidence="13 14" key="1">
    <citation type="submission" date="2013-08" db="EMBL/GenBank/DDBJ databases">
        <title>Genome sequencing of Lysobacter.</title>
        <authorList>
            <person name="Zhang S."/>
            <person name="Wang G."/>
        </authorList>
    </citation>
    <scope>NUCLEOTIDE SEQUENCE [LARGE SCALE GENOMIC DNA]</scope>
    <source>
        <strain evidence="13 14">Ko07</strain>
    </source>
</reference>
<name>A0A0A0EPA9_9GAMM</name>
<evidence type="ECO:0000256" key="10">
    <source>
        <dbReference type="ARBA" id="ARBA00047481"/>
    </source>
</evidence>
<evidence type="ECO:0000259" key="12">
    <source>
        <dbReference type="Pfam" id="PF00155"/>
    </source>
</evidence>